<dbReference type="EMBL" id="CAJOBE010021728">
    <property type="protein sequence ID" value="CAF4245966.1"/>
    <property type="molecule type" value="Genomic_DNA"/>
</dbReference>
<comment type="caution">
    <text evidence="5">The sequence shown here is derived from an EMBL/GenBank/DDBJ whole genome shotgun (WGS) entry which is preliminary data.</text>
</comment>
<evidence type="ECO:0000313" key="2">
    <source>
        <dbReference type="EMBL" id="CAF1335559.1"/>
    </source>
</evidence>
<feature type="region of interest" description="Disordered" evidence="1">
    <location>
        <begin position="58"/>
        <end position="78"/>
    </location>
</feature>
<name>A0A820EBU8_9BILA</name>
<dbReference type="EMBL" id="CAJOAX010021842">
    <property type="protein sequence ID" value="CAF4203500.1"/>
    <property type="molecule type" value="Genomic_DNA"/>
</dbReference>
<protein>
    <submittedName>
        <fullName evidence="5">Uncharacterized protein</fullName>
    </submittedName>
</protein>
<feature type="non-terminal residue" evidence="5">
    <location>
        <position position="1"/>
    </location>
</feature>
<accession>A0A820EBU8</accession>
<gene>
    <name evidence="5" type="ORF">FNK824_LOCUS38391</name>
    <name evidence="3" type="ORF">JBS370_LOCUS28418</name>
    <name evidence="4" type="ORF">OTI717_LOCUS38666</name>
    <name evidence="2" type="ORF">ZHD862_LOCUS29766</name>
</gene>
<dbReference type="AlphaFoldDB" id="A0A820EBU8"/>
<dbReference type="Proteomes" id="UP000663874">
    <property type="component" value="Unassembled WGS sequence"/>
</dbReference>
<evidence type="ECO:0000313" key="3">
    <source>
        <dbReference type="EMBL" id="CAF4039511.1"/>
    </source>
</evidence>
<evidence type="ECO:0000313" key="6">
    <source>
        <dbReference type="Proteomes" id="UP000663874"/>
    </source>
</evidence>
<feature type="compositionally biased region" description="Basic and acidic residues" evidence="1">
    <location>
        <begin position="60"/>
        <end position="72"/>
    </location>
</feature>
<dbReference type="Proteomes" id="UP000663864">
    <property type="component" value="Unassembled WGS sequence"/>
</dbReference>
<organism evidence="5 6">
    <name type="scientific">Rotaria sordida</name>
    <dbReference type="NCBI Taxonomy" id="392033"/>
    <lineage>
        <taxon>Eukaryota</taxon>
        <taxon>Metazoa</taxon>
        <taxon>Spiralia</taxon>
        <taxon>Gnathifera</taxon>
        <taxon>Rotifera</taxon>
        <taxon>Eurotatoria</taxon>
        <taxon>Bdelloidea</taxon>
        <taxon>Philodinida</taxon>
        <taxon>Philodinidae</taxon>
        <taxon>Rotaria</taxon>
    </lineage>
</organism>
<dbReference type="Proteomes" id="UP000663836">
    <property type="component" value="Unassembled WGS sequence"/>
</dbReference>
<evidence type="ECO:0000313" key="4">
    <source>
        <dbReference type="EMBL" id="CAF4203500.1"/>
    </source>
</evidence>
<dbReference type="EMBL" id="CAJOBD010005696">
    <property type="protein sequence ID" value="CAF4039511.1"/>
    <property type="molecule type" value="Genomic_DNA"/>
</dbReference>
<sequence length="125" mass="14564">EEKLKELYSDAANRYFMYNKSEGHVTTNSKNELNISIMQIRLLDTFFHVKKTQKSTVNQLEHDVGTDNNMKDVDEDQSSTETILYCPKCNSNIEEQVPEDNQSGVQTKSKLYFCYECEYVIEVDD</sequence>
<dbReference type="EMBL" id="CAJNOT010002678">
    <property type="protein sequence ID" value="CAF1335559.1"/>
    <property type="molecule type" value="Genomic_DNA"/>
</dbReference>
<proteinExistence type="predicted"/>
<evidence type="ECO:0000313" key="5">
    <source>
        <dbReference type="EMBL" id="CAF4245966.1"/>
    </source>
</evidence>
<evidence type="ECO:0000256" key="1">
    <source>
        <dbReference type="SAM" id="MobiDB-lite"/>
    </source>
</evidence>
<dbReference type="Proteomes" id="UP000663823">
    <property type="component" value="Unassembled WGS sequence"/>
</dbReference>
<reference evidence="5" key="1">
    <citation type="submission" date="2021-02" db="EMBL/GenBank/DDBJ databases">
        <authorList>
            <person name="Nowell W R."/>
        </authorList>
    </citation>
    <scope>NUCLEOTIDE SEQUENCE</scope>
</reference>